<evidence type="ECO:0000313" key="3">
    <source>
        <dbReference type="Proteomes" id="UP000489600"/>
    </source>
</evidence>
<organism evidence="2 3">
    <name type="scientific">Arabis nemorensis</name>
    <dbReference type="NCBI Taxonomy" id="586526"/>
    <lineage>
        <taxon>Eukaryota</taxon>
        <taxon>Viridiplantae</taxon>
        <taxon>Streptophyta</taxon>
        <taxon>Embryophyta</taxon>
        <taxon>Tracheophyta</taxon>
        <taxon>Spermatophyta</taxon>
        <taxon>Magnoliopsida</taxon>
        <taxon>eudicotyledons</taxon>
        <taxon>Gunneridae</taxon>
        <taxon>Pentapetalae</taxon>
        <taxon>rosids</taxon>
        <taxon>malvids</taxon>
        <taxon>Brassicales</taxon>
        <taxon>Brassicaceae</taxon>
        <taxon>Arabideae</taxon>
        <taxon>Arabis</taxon>
    </lineage>
</organism>
<dbReference type="Proteomes" id="UP000489600">
    <property type="component" value="Unassembled WGS sequence"/>
</dbReference>
<evidence type="ECO:0008006" key="4">
    <source>
        <dbReference type="Google" id="ProtNLM"/>
    </source>
</evidence>
<keyword evidence="3" id="KW-1185">Reference proteome</keyword>
<dbReference type="Gene3D" id="3.30.497.10">
    <property type="entry name" value="Antithrombin, subunit I, domain 2"/>
    <property type="match status" value="1"/>
</dbReference>
<name>A0A565BE39_9BRAS</name>
<comment type="similarity">
    <text evidence="1">Belongs to the serpin family.</text>
</comment>
<dbReference type="InterPro" id="IPR042178">
    <property type="entry name" value="Serpin_sf_1"/>
</dbReference>
<dbReference type="InterPro" id="IPR036186">
    <property type="entry name" value="Serpin_sf"/>
</dbReference>
<gene>
    <name evidence="2" type="ORF">ANE_LOCUS10006</name>
</gene>
<reference evidence="2" key="1">
    <citation type="submission" date="2019-07" db="EMBL/GenBank/DDBJ databases">
        <authorList>
            <person name="Dittberner H."/>
        </authorList>
    </citation>
    <scope>NUCLEOTIDE SEQUENCE [LARGE SCALE GENOMIC DNA]</scope>
</reference>
<comment type="caution">
    <text evidence="2">The sequence shown here is derived from an EMBL/GenBank/DDBJ whole genome shotgun (WGS) entry which is preliminary data.</text>
</comment>
<dbReference type="AlphaFoldDB" id="A0A565BE39"/>
<proteinExistence type="inferred from homology"/>
<evidence type="ECO:0000313" key="2">
    <source>
        <dbReference type="EMBL" id="VVA99561.1"/>
    </source>
</evidence>
<dbReference type="EMBL" id="CABITT030000003">
    <property type="protein sequence ID" value="VVA99561.1"/>
    <property type="molecule type" value="Genomic_DNA"/>
</dbReference>
<protein>
    <recommendedName>
        <fullName evidence="4">Serpin domain-containing protein</fullName>
    </recommendedName>
</protein>
<dbReference type="SUPFAM" id="SSF56574">
    <property type="entry name" value="Serpins"/>
    <property type="match status" value="1"/>
</dbReference>
<sequence>MDPNSPSLTEIDLREAMKKQNDNALFLTGKVIDTTKAKSSNFVFSPASINSAIIMFSAGPEGDIDAGGILSYMRSSSVEELKAVFSEISSVVFANNSSSDGPKISNTHLSSFSW</sequence>
<dbReference type="OrthoDB" id="1063785at2759"/>
<evidence type="ECO:0000256" key="1">
    <source>
        <dbReference type="ARBA" id="ARBA00009500"/>
    </source>
</evidence>
<accession>A0A565BE39</accession>